<dbReference type="OrthoDB" id="3190590at2"/>
<feature type="transmembrane region" description="Helical" evidence="1">
    <location>
        <begin position="62"/>
        <end position="81"/>
    </location>
</feature>
<keyword evidence="1" id="KW-0812">Transmembrane</keyword>
<dbReference type="Proteomes" id="UP000003806">
    <property type="component" value="Chromosome"/>
</dbReference>
<evidence type="ECO:0000313" key="2">
    <source>
        <dbReference type="EMBL" id="EHM12948.1"/>
    </source>
</evidence>
<name>H0UJT9_9BACT</name>
<dbReference type="HOGENOM" id="CLU_064908_0_0_0"/>
<dbReference type="InterPro" id="IPR007272">
    <property type="entry name" value="Sulf_transp_TsuA/YedE"/>
</dbReference>
<feature type="transmembrane region" description="Helical" evidence="1">
    <location>
        <begin position="163"/>
        <end position="183"/>
    </location>
</feature>
<protein>
    <submittedName>
        <fullName evidence="2">YeeE/YedE family protein (DUF395)</fullName>
    </submittedName>
</protein>
<gene>
    <name evidence="2" type="ORF">JonanDRAFT_0545</name>
</gene>
<dbReference type="InterPro" id="IPR026366">
    <property type="entry name" value="Seleno_YedE"/>
</dbReference>
<dbReference type="NCBIfam" id="TIGR04112">
    <property type="entry name" value="seleno_YedE"/>
    <property type="match status" value="1"/>
</dbReference>
<keyword evidence="1" id="KW-1133">Transmembrane helix</keyword>
<dbReference type="STRING" id="885272.JonanDRAFT_0545"/>
<proteinExistence type="predicted"/>
<sequence length="372" mass="38575">MNEKPSFLSSWAGPIITGLAIGILAPLLVLWGNPGNMGFCIACFERDIAGALGFHRAAVVQYIRPEVIGLILGALVAALAAGEFKPRAGSSPVVRFFLGFFAMIGALIFLGCPWRAMLRLAGGDWNAIVGIAGLVVGILVGIQCLNGGFSLGRSYPAPQEAKIGGFVLPVVALGLLALLLIAPKFGPEGAGPIFFSEKGPGSMHAPIVYSLIVALVVGFLCQKSRFCTIGAIRDLVIARDPHLFWGLVTLIVVAMGTNMYLGMFKPGFSGQPIAHTDGVWNFLGMVLAGLAFTLAGGCPGRQLIMAGEGDGDAAAFVIGMVFGAAASHNFGLASSGAGIGAHAPYAFGIGLLFCLIVGFAMRRQLRIEGGKQ</sequence>
<feature type="transmembrane region" description="Helical" evidence="1">
    <location>
        <begin position="242"/>
        <end position="262"/>
    </location>
</feature>
<dbReference type="AlphaFoldDB" id="H0UJT9"/>
<feature type="transmembrane region" description="Helical" evidence="1">
    <location>
        <begin position="128"/>
        <end position="151"/>
    </location>
</feature>
<keyword evidence="3" id="KW-1185">Reference proteome</keyword>
<dbReference type="RefSeq" id="WP_008522696.1">
    <property type="nucleotide sequence ID" value="NZ_CM001376.1"/>
</dbReference>
<feature type="transmembrane region" description="Helical" evidence="1">
    <location>
        <begin position="203"/>
        <end position="221"/>
    </location>
</feature>
<feature type="transmembrane region" description="Helical" evidence="1">
    <location>
        <begin position="282"/>
        <end position="301"/>
    </location>
</feature>
<evidence type="ECO:0000313" key="3">
    <source>
        <dbReference type="Proteomes" id="UP000003806"/>
    </source>
</evidence>
<dbReference type="eggNOG" id="COG2391">
    <property type="taxonomic scope" value="Bacteria"/>
</dbReference>
<organism evidence="2 3">
    <name type="scientific">Jonquetella anthropi DSM 22815</name>
    <dbReference type="NCBI Taxonomy" id="885272"/>
    <lineage>
        <taxon>Bacteria</taxon>
        <taxon>Thermotogati</taxon>
        <taxon>Synergistota</taxon>
        <taxon>Synergistia</taxon>
        <taxon>Synergistales</taxon>
        <taxon>Dethiosulfovibrionaceae</taxon>
        <taxon>Jonquetella</taxon>
    </lineage>
</organism>
<feature type="transmembrane region" description="Helical" evidence="1">
    <location>
        <begin position="7"/>
        <end position="29"/>
    </location>
</feature>
<keyword evidence="1" id="KW-0472">Membrane</keyword>
<reference evidence="2 3" key="1">
    <citation type="submission" date="2011-11" db="EMBL/GenBank/DDBJ databases">
        <title>The Noncontiguous Finished genome of Jonquetella anthropi DSM 22815.</title>
        <authorList>
            <consortium name="US DOE Joint Genome Institute (JGI-PGF)"/>
            <person name="Lucas S."/>
            <person name="Copeland A."/>
            <person name="Lapidus A."/>
            <person name="Glavina del Rio T."/>
            <person name="Dalin E."/>
            <person name="Tice H."/>
            <person name="Bruce D."/>
            <person name="Goodwin L."/>
            <person name="Pitluck S."/>
            <person name="Peters L."/>
            <person name="Mikhailova N."/>
            <person name="Held B."/>
            <person name="Kyrpides N."/>
            <person name="Mavromatis K."/>
            <person name="Ivanova N."/>
            <person name="Markowitz V."/>
            <person name="Cheng J.-F."/>
            <person name="Hugenholtz P."/>
            <person name="Woyke T."/>
            <person name="Wu D."/>
            <person name="Gronow S."/>
            <person name="Wellnitz S."/>
            <person name="Brambilla E."/>
            <person name="Klenk H.-P."/>
            <person name="Eisen J.A."/>
        </authorList>
    </citation>
    <scope>NUCLEOTIDE SEQUENCE [LARGE SCALE GENOMIC DNA]</scope>
    <source>
        <strain evidence="2 3">DSM 22815</strain>
    </source>
</reference>
<accession>H0UJT9</accession>
<feature type="transmembrane region" description="Helical" evidence="1">
    <location>
        <begin position="93"/>
        <end position="116"/>
    </location>
</feature>
<evidence type="ECO:0000256" key="1">
    <source>
        <dbReference type="SAM" id="Phobius"/>
    </source>
</evidence>
<dbReference type="EMBL" id="CM001376">
    <property type="protein sequence ID" value="EHM12948.1"/>
    <property type="molecule type" value="Genomic_DNA"/>
</dbReference>
<dbReference type="Pfam" id="PF04143">
    <property type="entry name" value="Sulf_transp"/>
    <property type="match status" value="2"/>
</dbReference>
<feature type="transmembrane region" description="Helical" evidence="1">
    <location>
        <begin position="313"/>
        <end position="331"/>
    </location>
</feature>
<feature type="transmembrane region" description="Helical" evidence="1">
    <location>
        <begin position="343"/>
        <end position="361"/>
    </location>
</feature>